<dbReference type="InterPro" id="IPR036249">
    <property type="entry name" value="Thioredoxin-like_sf"/>
</dbReference>
<proteinExistence type="predicted"/>
<accession>A0A6M0CGA4</accession>
<evidence type="ECO:0000313" key="3">
    <source>
        <dbReference type="Proteomes" id="UP000474296"/>
    </source>
</evidence>
<dbReference type="RefSeq" id="WP_164029186.1">
    <property type="nucleotide sequence ID" value="NZ_JAABOQ010000001.1"/>
</dbReference>
<reference evidence="2 3" key="1">
    <citation type="submission" date="2020-01" db="EMBL/GenBank/DDBJ databases">
        <title>Spongiivirga citrea KCTC 32990T.</title>
        <authorList>
            <person name="Wang G."/>
        </authorList>
    </citation>
    <scope>NUCLEOTIDE SEQUENCE [LARGE SCALE GENOMIC DNA]</scope>
    <source>
        <strain evidence="2 3">KCTC 32990</strain>
    </source>
</reference>
<dbReference type="InterPro" id="IPR010634">
    <property type="entry name" value="DUF1223"/>
</dbReference>
<evidence type="ECO:0000313" key="2">
    <source>
        <dbReference type="EMBL" id="NER15923.1"/>
    </source>
</evidence>
<dbReference type="Gene3D" id="3.40.30.10">
    <property type="entry name" value="Glutaredoxin"/>
    <property type="match status" value="1"/>
</dbReference>
<dbReference type="Pfam" id="PF06764">
    <property type="entry name" value="DUF1223"/>
    <property type="match status" value="1"/>
</dbReference>
<feature type="signal peptide" evidence="1">
    <location>
        <begin position="1"/>
        <end position="26"/>
    </location>
</feature>
<dbReference type="AlphaFoldDB" id="A0A6M0CGA4"/>
<protein>
    <submittedName>
        <fullName evidence="2">DUF1223 domain-containing protein</fullName>
    </submittedName>
</protein>
<dbReference type="SUPFAM" id="SSF52833">
    <property type="entry name" value="Thioredoxin-like"/>
    <property type="match status" value="1"/>
</dbReference>
<dbReference type="PANTHER" id="PTHR36057:SF1">
    <property type="entry name" value="LIPOPROTEIN LIPID ATTACHMENT SITE-LIKE PROTEIN, PUTATIVE (DUF1223)-RELATED"/>
    <property type="match status" value="1"/>
</dbReference>
<sequence length="257" mass="28783">MQKILFRIVLAAVLVIGVVFVSNAQASNKDKMTIKGEPVILLELFTSQGCSSCPPADELLSEISETYNNKKVFTLSYHVDYWNYIGWKDPFSSKKYSDKQRLYAQKFRSRSIYTPQLVVNGSEHFVGSSETKLKSAIKRYSENYQSDQNIVIKSLKRNGNTVEASYTFNGDSDSKNLRAVLVVKEKTTHIKRGENRNLTLTNKNIVAAEVGAKLITEATVSLQIPSWIENSDELSLILIAEDENLTTLTAVASKISK</sequence>
<gene>
    <name evidence="2" type="ORF">GWK10_01810</name>
</gene>
<dbReference type="PANTHER" id="PTHR36057">
    <property type="match status" value="1"/>
</dbReference>
<evidence type="ECO:0000256" key="1">
    <source>
        <dbReference type="SAM" id="SignalP"/>
    </source>
</evidence>
<keyword evidence="1" id="KW-0732">Signal</keyword>
<dbReference type="EMBL" id="JAABOQ010000001">
    <property type="protein sequence ID" value="NER15923.1"/>
    <property type="molecule type" value="Genomic_DNA"/>
</dbReference>
<feature type="chain" id="PRO_5027065489" evidence="1">
    <location>
        <begin position="27"/>
        <end position="257"/>
    </location>
</feature>
<comment type="caution">
    <text evidence="2">The sequence shown here is derived from an EMBL/GenBank/DDBJ whole genome shotgun (WGS) entry which is preliminary data.</text>
</comment>
<dbReference type="Proteomes" id="UP000474296">
    <property type="component" value="Unassembled WGS sequence"/>
</dbReference>
<name>A0A6M0CGA4_9FLAO</name>
<keyword evidence="3" id="KW-1185">Reference proteome</keyword>
<organism evidence="2 3">
    <name type="scientific">Spongiivirga citrea</name>
    <dbReference type="NCBI Taxonomy" id="1481457"/>
    <lineage>
        <taxon>Bacteria</taxon>
        <taxon>Pseudomonadati</taxon>
        <taxon>Bacteroidota</taxon>
        <taxon>Flavobacteriia</taxon>
        <taxon>Flavobacteriales</taxon>
        <taxon>Flavobacteriaceae</taxon>
        <taxon>Spongiivirga</taxon>
    </lineage>
</organism>